<keyword evidence="1" id="KW-0812">Transmembrane</keyword>
<evidence type="ECO:0000313" key="2">
    <source>
        <dbReference type="EMBL" id="SJZ34210.1"/>
    </source>
</evidence>
<protein>
    <submittedName>
        <fullName evidence="2">Uncharacterized protein</fullName>
    </submittedName>
</protein>
<reference evidence="3" key="1">
    <citation type="submission" date="2017-02" db="EMBL/GenBank/DDBJ databases">
        <authorList>
            <person name="Varghese N."/>
            <person name="Submissions S."/>
        </authorList>
    </citation>
    <scope>NUCLEOTIDE SEQUENCE [LARGE SCALE GENOMIC DNA]</scope>
    <source>
        <strain evidence="3">ATCC 25662</strain>
    </source>
</reference>
<keyword evidence="1" id="KW-1133">Transmembrane helix</keyword>
<keyword evidence="1" id="KW-0472">Membrane</keyword>
<sequence>MGGVIKIYGIIITGSIALFLLMNFNQRIFLEDDIFESTRTTQLSVIQDNLNLGELFVNGDYSISSEETMRSWMKKFEENKNDKYHYVIDFVGIHETPPAIAIRIRGYSSLNMMEDELELDYTNLVLIEERSTS</sequence>
<dbReference type="Proteomes" id="UP000243297">
    <property type="component" value="Unassembled WGS sequence"/>
</dbReference>
<dbReference type="STRING" id="118967.SAMN02745191_0116"/>
<accession>A0A1T4JVH6</accession>
<dbReference type="AlphaFoldDB" id="A0A1T4JVH6"/>
<name>A0A1T4JVH6_9FIRM</name>
<dbReference type="RefSeq" id="WP_078710583.1">
    <property type="nucleotide sequence ID" value="NZ_FUWY01000001.1"/>
</dbReference>
<evidence type="ECO:0000256" key="1">
    <source>
        <dbReference type="SAM" id="Phobius"/>
    </source>
</evidence>
<feature type="transmembrane region" description="Helical" evidence="1">
    <location>
        <begin position="6"/>
        <end position="24"/>
    </location>
</feature>
<proteinExistence type="predicted"/>
<gene>
    <name evidence="2" type="ORF">SAMN02745191_0116</name>
</gene>
<evidence type="ECO:0000313" key="3">
    <source>
        <dbReference type="Proteomes" id="UP000243297"/>
    </source>
</evidence>
<organism evidence="2 3">
    <name type="scientific">Anaerorhabdus furcosa</name>
    <dbReference type="NCBI Taxonomy" id="118967"/>
    <lineage>
        <taxon>Bacteria</taxon>
        <taxon>Bacillati</taxon>
        <taxon>Bacillota</taxon>
        <taxon>Erysipelotrichia</taxon>
        <taxon>Erysipelotrichales</taxon>
        <taxon>Erysipelotrichaceae</taxon>
        <taxon>Anaerorhabdus</taxon>
    </lineage>
</organism>
<dbReference type="EMBL" id="FUWY01000001">
    <property type="protein sequence ID" value="SJZ34210.1"/>
    <property type="molecule type" value="Genomic_DNA"/>
</dbReference>
<keyword evidence="3" id="KW-1185">Reference proteome</keyword>
<dbReference type="InterPro" id="IPR035389">
    <property type="entry name" value="DUF5411"/>
</dbReference>
<dbReference type="Pfam" id="PF17424">
    <property type="entry name" value="DUF5411"/>
    <property type="match status" value="1"/>
</dbReference>